<feature type="non-terminal residue" evidence="1">
    <location>
        <position position="1"/>
    </location>
</feature>
<dbReference type="GO" id="GO:0016787">
    <property type="term" value="F:hydrolase activity"/>
    <property type="evidence" value="ECO:0007669"/>
    <property type="project" value="UniProtKB-KW"/>
</dbReference>
<proteinExistence type="predicted"/>
<accession>T1B4N4</accession>
<dbReference type="EMBL" id="AUZY01007963">
    <property type="protein sequence ID" value="EQD47774.1"/>
    <property type="molecule type" value="Genomic_DNA"/>
</dbReference>
<sequence length="163" mass="18647">RTIGEELVGAYLMVVEGCDHVLYNVRPPGGKIRGLDELDVIGLNLVKKKAYLCEVTTHLRGFRKKSYAVGTQKVRDKFDKQKRYAKDFLGDFSPRFEFWSPYVARGQLTQLQALKGLNLIVNQEYTIRVNKLRQLAQGDLHPTNNPAFRLLQILENLRPSGDE</sequence>
<gene>
    <name evidence="1" type="ORF">B1B_12173</name>
</gene>
<evidence type="ECO:0000313" key="1">
    <source>
        <dbReference type="EMBL" id="EQD47774.1"/>
    </source>
</evidence>
<comment type="caution">
    <text evidence="1">The sequence shown here is derived from an EMBL/GenBank/DDBJ whole genome shotgun (WGS) entry which is preliminary data.</text>
</comment>
<protein>
    <submittedName>
        <fullName evidence="1">Beta-lactamase superfamily hydrolase</fullName>
    </submittedName>
</protein>
<reference evidence="1" key="1">
    <citation type="submission" date="2013-08" db="EMBL/GenBank/DDBJ databases">
        <authorList>
            <person name="Mendez C."/>
            <person name="Richter M."/>
            <person name="Ferrer M."/>
            <person name="Sanchez J."/>
        </authorList>
    </citation>
    <scope>NUCLEOTIDE SEQUENCE</scope>
</reference>
<reference evidence="1" key="2">
    <citation type="journal article" date="2014" name="ISME J.">
        <title>Microbial stratification in low pH oxic and suboxic macroscopic growths along an acid mine drainage.</title>
        <authorList>
            <person name="Mendez-Garcia C."/>
            <person name="Mesa V."/>
            <person name="Sprenger R.R."/>
            <person name="Richter M."/>
            <person name="Diez M.S."/>
            <person name="Solano J."/>
            <person name="Bargiela R."/>
            <person name="Golyshina O.V."/>
            <person name="Manteca A."/>
            <person name="Ramos J.L."/>
            <person name="Gallego J.R."/>
            <person name="Llorente I."/>
            <person name="Martins Dos Santos V.A."/>
            <person name="Jensen O.N."/>
            <person name="Pelaez A.I."/>
            <person name="Sanchez J."/>
            <person name="Ferrer M."/>
        </authorList>
    </citation>
    <scope>NUCLEOTIDE SEQUENCE</scope>
</reference>
<dbReference type="AlphaFoldDB" id="T1B4N4"/>
<keyword evidence="1" id="KW-0378">Hydrolase</keyword>
<organism evidence="1">
    <name type="scientific">mine drainage metagenome</name>
    <dbReference type="NCBI Taxonomy" id="410659"/>
    <lineage>
        <taxon>unclassified sequences</taxon>
        <taxon>metagenomes</taxon>
        <taxon>ecological metagenomes</taxon>
    </lineage>
</organism>
<name>T1B4N4_9ZZZZ</name>